<dbReference type="EMBL" id="CP136925">
    <property type="protein sequence ID" value="WXA14411.1"/>
    <property type="molecule type" value="Genomic_DNA"/>
</dbReference>
<keyword evidence="4" id="KW-1185">Reference proteome</keyword>
<evidence type="ECO:0000313" key="4">
    <source>
        <dbReference type="Proteomes" id="UP001368318"/>
    </source>
</evidence>
<gene>
    <name evidence="3" type="ORF">R3L15_05895</name>
    <name evidence="2" type="ORF">R3L16_01505</name>
</gene>
<feature type="chain" id="PRO_5044712830" evidence="1">
    <location>
        <begin position="23"/>
        <end position="47"/>
    </location>
</feature>
<sequence length="47" mass="5203">MKTKKYVIAIAIFGGMLFTAQATNLIDLDGQQTTKIEKKKYRIPSAG</sequence>
<dbReference type="RefSeq" id="WP_338733831.1">
    <property type="nucleotide sequence ID" value="NZ_CP136924.1"/>
</dbReference>
<proteinExistence type="predicted"/>
<evidence type="ECO:0000256" key="1">
    <source>
        <dbReference type="SAM" id="SignalP"/>
    </source>
</evidence>
<accession>A0AAU6NZQ3</accession>
<dbReference type="EMBL" id="CP136924">
    <property type="protein sequence ID" value="WXA03166.1"/>
    <property type="molecule type" value="Genomic_DNA"/>
</dbReference>
<keyword evidence="1" id="KW-0732">Signal</keyword>
<dbReference type="Proteomes" id="UP001368318">
    <property type="component" value="Chromosome"/>
</dbReference>
<evidence type="ECO:0000313" key="2">
    <source>
        <dbReference type="EMBL" id="WXA03166.1"/>
    </source>
</evidence>
<reference evidence="2 4" key="1">
    <citation type="submission" date="2023-10" db="EMBL/GenBank/DDBJ databases">
        <title>Culture-based analysis of two novel bacteria associated with mangrove crab gills.</title>
        <authorList>
            <person name="Yang X."/>
            <person name="Garuglieri E."/>
            <person name="Van Goethem M.W."/>
            <person name="Fusi M."/>
            <person name="Marasco R."/>
            <person name="Daffonchio D.G."/>
        </authorList>
    </citation>
    <scope>NUCLEOTIDE SEQUENCE [LARGE SCALE GENOMIC DNA]</scope>
    <source>
        <strain evidence="3">UG2-1</strain>
        <strain evidence="2">UG2-2</strain>
        <strain evidence="4">UG2_2</strain>
    </source>
</reference>
<dbReference type="AlphaFoldDB" id="A0AAU6NZQ3"/>
<protein>
    <submittedName>
        <fullName evidence="2">Uncharacterized protein</fullName>
    </submittedName>
</protein>
<name>A0AAU6NZQ3_9FLAO</name>
<organism evidence="2 4">
    <name type="scientific">Mangrovimonas cancribranchiae</name>
    <dbReference type="NCBI Taxonomy" id="3080055"/>
    <lineage>
        <taxon>Bacteria</taxon>
        <taxon>Pseudomonadati</taxon>
        <taxon>Bacteroidota</taxon>
        <taxon>Flavobacteriia</taxon>
        <taxon>Flavobacteriales</taxon>
        <taxon>Flavobacteriaceae</taxon>
        <taxon>Mangrovimonas</taxon>
    </lineage>
</organism>
<dbReference type="KEGG" id="mcaa:R3L15_05895"/>
<evidence type="ECO:0000313" key="3">
    <source>
        <dbReference type="EMBL" id="WXA14411.1"/>
    </source>
</evidence>
<feature type="signal peptide" evidence="1">
    <location>
        <begin position="1"/>
        <end position="22"/>
    </location>
</feature>